<dbReference type="GO" id="GO:0005737">
    <property type="term" value="C:cytoplasm"/>
    <property type="evidence" value="ECO:0007669"/>
    <property type="project" value="UniProtKB-SubCell"/>
</dbReference>
<evidence type="ECO:0000313" key="6">
    <source>
        <dbReference type="EMBL" id="CAI4055740.1"/>
    </source>
</evidence>
<dbReference type="PANTHER" id="PTHR47107:SF1">
    <property type="entry name" value="CERAMIDE-BINDING PROTEIN SVF1-RELATED"/>
    <property type="match status" value="1"/>
</dbReference>
<feature type="domain" description="Svf1-like N-terminal" evidence="4">
    <location>
        <begin position="82"/>
        <end position="273"/>
    </location>
</feature>
<feature type="domain" description="Svf1-like C-terminal" evidence="5">
    <location>
        <begin position="277"/>
        <end position="421"/>
    </location>
</feature>
<evidence type="ECO:0000256" key="1">
    <source>
        <dbReference type="ARBA" id="ARBA00004496"/>
    </source>
</evidence>
<dbReference type="EMBL" id="OX365913">
    <property type="protein sequence ID" value="CAI4055740.1"/>
    <property type="molecule type" value="Genomic_DNA"/>
</dbReference>
<dbReference type="AlphaFoldDB" id="A0AA35JBC0"/>
<evidence type="ECO:0000259" key="5">
    <source>
        <dbReference type="Pfam" id="PF17187"/>
    </source>
</evidence>
<evidence type="ECO:0000259" key="4">
    <source>
        <dbReference type="Pfam" id="PF08622"/>
    </source>
</evidence>
<proteinExistence type="inferred from homology"/>
<sequence length="421" mass="47920">MSQSRNEKIKFASIKEVDYKMPVGKSKKYTLIDDIQPLEWYCNNDSETGYQQTINNKSDGSTIVNGGIGLFKVVKKSMDTRVETQTLYFTDLQSGLCGFVQLLYSTVMGGIYKGFQLNFKIFSSENSKNDYDVWESFKLNDIAEFKPLKFVSRNVIFEFLDNKDEKLGSIGQLSVKCDLPTCNNMIQNLKIDLLIDLFQGFKMNPNGCNYYFDKEISATDELISSDKMIRHVFVPKGSCNGQISYEKKSNNGSFQSKVIELTNVPVAYLDAVQGLLPNKAASKWNFLCFHGENYSILAIEFTTPQEHDNVTVTVWSISEKNKLTAIGSSVQSPKRHVRFRATSTDKENGWIYPTSIKFPGRFSERNLRLVNRYDVLGELPSMVRSLAQKIVSINPFIYQYCQPSNFKHEKGISIIESTFIS</sequence>
<organism evidence="6 7">
    <name type="scientific">Saccharomyces uvarum</name>
    <name type="common">Yeast</name>
    <name type="synonym">Saccharomyces bayanus var. uvarum</name>
    <dbReference type="NCBI Taxonomy" id="230603"/>
    <lineage>
        <taxon>Eukaryota</taxon>
        <taxon>Fungi</taxon>
        <taxon>Dikarya</taxon>
        <taxon>Ascomycota</taxon>
        <taxon>Saccharomycotina</taxon>
        <taxon>Saccharomycetes</taxon>
        <taxon>Saccharomycetales</taxon>
        <taxon>Saccharomycetaceae</taxon>
        <taxon>Saccharomyces</taxon>
    </lineage>
</organism>
<evidence type="ECO:0008006" key="8">
    <source>
        <dbReference type="Google" id="ProtNLM"/>
    </source>
</evidence>
<protein>
    <recommendedName>
        <fullName evidence="8">SVF1-like protein</fullName>
    </recommendedName>
</protein>
<dbReference type="Proteomes" id="UP001162090">
    <property type="component" value="Chromosome 2"/>
</dbReference>
<keyword evidence="3" id="KW-0963">Cytoplasm</keyword>
<dbReference type="Pfam" id="PF08622">
    <property type="entry name" value="Svf1"/>
    <property type="match status" value="1"/>
</dbReference>
<reference evidence="6" key="1">
    <citation type="submission" date="2022-10" db="EMBL/GenBank/DDBJ databases">
        <authorList>
            <person name="Byrne P K."/>
        </authorList>
    </citation>
    <scope>NUCLEOTIDE SEQUENCE</scope>
    <source>
        <strain evidence="6">CBS7001</strain>
    </source>
</reference>
<accession>A0AA35JBC0</accession>
<evidence type="ECO:0000256" key="2">
    <source>
        <dbReference type="ARBA" id="ARBA00009069"/>
    </source>
</evidence>
<dbReference type="InterPro" id="IPR051385">
    <property type="entry name" value="Ceramide-binding_SVF1"/>
</dbReference>
<dbReference type="InterPro" id="IPR013931">
    <property type="entry name" value="Svf1-like_N"/>
</dbReference>
<evidence type="ECO:0000313" key="7">
    <source>
        <dbReference type="Proteomes" id="UP001162090"/>
    </source>
</evidence>
<dbReference type="PANTHER" id="PTHR47107">
    <property type="entry name" value="SVF1-LIKE PROTEIN YDR222W-RELATED"/>
    <property type="match status" value="1"/>
</dbReference>
<dbReference type="GO" id="GO:0006979">
    <property type="term" value="P:response to oxidative stress"/>
    <property type="evidence" value="ECO:0007669"/>
    <property type="project" value="InterPro"/>
</dbReference>
<dbReference type="InterPro" id="IPR033394">
    <property type="entry name" value="Svf1-like_C"/>
</dbReference>
<comment type="similarity">
    <text evidence="2">Belongs to the SVF1 family.</text>
</comment>
<name>A0AA35JBC0_SACUV</name>
<evidence type="ECO:0000256" key="3">
    <source>
        <dbReference type="ARBA" id="ARBA00022490"/>
    </source>
</evidence>
<comment type="subcellular location">
    <subcellularLocation>
        <location evidence="1">Cytoplasm</location>
    </subcellularLocation>
</comment>
<dbReference type="Pfam" id="PF17187">
    <property type="entry name" value="Svf1_C"/>
    <property type="match status" value="1"/>
</dbReference>
<gene>
    <name evidence="6" type="primary">SUVC02G3430</name>
    <name evidence="6" type="ORF">SUVC_02G3430</name>
</gene>